<gene>
    <name evidence="1" type="ORF">SAMN05443550_1088</name>
</gene>
<sequence>MKLLSIVLFIISLAFILPSAVKGQGFSISPSRVFFTGNPGETVTQDLIFANTSSKKLSFVTKMQDWERDSIGNKVYYDGNTQPGSNTKWLSIPGNEITIESGETKQVILTMVIPPDANKLSHSMIFFTQRQEQQPLKPAKASIGINIIMEVGIQVYYTPKGLNAGDLEFKAFEDRGIVETAGVKNRRVAIKIHNNGEVNKDAWVRLELTNKETGEEVKIEPTTIAMLPDATQWVTINLPATLKGKYLAIAMLDAGSFYDLKVAEKELIYRP</sequence>
<evidence type="ECO:0000313" key="1">
    <source>
        <dbReference type="EMBL" id="SEA98498.1"/>
    </source>
</evidence>
<name>A0A1H4FP83_9SPHI</name>
<dbReference type="RefSeq" id="WP_090557750.1">
    <property type="nucleotide sequence ID" value="NZ_FNRA01000008.1"/>
</dbReference>
<dbReference type="STRING" id="425514.SAMN05443550_1088"/>
<dbReference type="Proteomes" id="UP000198850">
    <property type="component" value="Unassembled WGS sequence"/>
</dbReference>
<evidence type="ECO:0000313" key="2">
    <source>
        <dbReference type="Proteomes" id="UP000198850"/>
    </source>
</evidence>
<organism evidence="1 2">
    <name type="scientific">Pedobacter hartonius</name>
    <dbReference type="NCBI Taxonomy" id="425514"/>
    <lineage>
        <taxon>Bacteria</taxon>
        <taxon>Pseudomonadati</taxon>
        <taxon>Bacteroidota</taxon>
        <taxon>Sphingobacteriia</taxon>
        <taxon>Sphingobacteriales</taxon>
        <taxon>Sphingobacteriaceae</taxon>
        <taxon>Pedobacter</taxon>
    </lineage>
</organism>
<evidence type="ECO:0008006" key="3">
    <source>
        <dbReference type="Google" id="ProtNLM"/>
    </source>
</evidence>
<protein>
    <recommendedName>
        <fullName evidence="3">Fn3-like domain-containing protein</fullName>
    </recommendedName>
</protein>
<keyword evidence="2" id="KW-1185">Reference proteome</keyword>
<dbReference type="EMBL" id="FNRA01000008">
    <property type="protein sequence ID" value="SEA98498.1"/>
    <property type="molecule type" value="Genomic_DNA"/>
</dbReference>
<dbReference type="AlphaFoldDB" id="A0A1H4FP83"/>
<accession>A0A1H4FP83</accession>
<dbReference type="OrthoDB" id="700613at2"/>
<reference evidence="1 2" key="1">
    <citation type="submission" date="2016-10" db="EMBL/GenBank/DDBJ databases">
        <authorList>
            <person name="de Groot N.N."/>
        </authorList>
    </citation>
    <scope>NUCLEOTIDE SEQUENCE [LARGE SCALE GENOMIC DNA]</scope>
    <source>
        <strain evidence="1 2">DSM 19033</strain>
    </source>
</reference>
<proteinExistence type="predicted"/>